<dbReference type="FunFam" id="1.10.30.10:FF:000016">
    <property type="entry name" value="FACT complex subunit SSRP1"/>
    <property type="match status" value="1"/>
</dbReference>
<feature type="compositionally biased region" description="Basic and acidic residues" evidence="7">
    <location>
        <begin position="61"/>
        <end position="71"/>
    </location>
</feature>
<evidence type="ECO:0000256" key="3">
    <source>
        <dbReference type="ARBA" id="ARBA00043963"/>
    </source>
</evidence>
<accession>A0A430L0S7</accession>
<dbReference type="PANTHER" id="PTHR48112:SF22">
    <property type="entry name" value="MITOCHONDRIAL TRANSCRIPTION FACTOR A, ISOFORM B"/>
    <property type="match status" value="1"/>
</dbReference>
<dbReference type="GO" id="GO:0005634">
    <property type="term" value="C:nucleus"/>
    <property type="evidence" value="ECO:0007669"/>
    <property type="project" value="UniProtKB-UniRule"/>
</dbReference>
<evidence type="ECO:0000313" key="9">
    <source>
        <dbReference type="EMBL" id="RTE69309.1"/>
    </source>
</evidence>
<dbReference type="InterPro" id="IPR050342">
    <property type="entry name" value="HMGB"/>
</dbReference>
<evidence type="ECO:0000256" key="6">
    <source>
        <dbReference type="PROSITE-ProRule" id="PRU00267"/>
    </source>
</evidence>
<keyword evidence="2 6" id="KW-0539">Nucleus</keyword>
<evidence type="ECO:0000256" key="4">
    <source>
        <dbReference type="ARBA" id="ARBA00057588"/>
    </source>
</evidence>
<dbReference type="InterPro" id="IPR036910">
    <property type="entry name" value="HMG_box_dom_sf"/>
</dbReference>
<gene>
    <name evidence="9" type="ORF">BHE90_016311</name>
</gene>
<dbReference type="GO" id="GO:0003677">
    <property type="term" value="F:DNA binding"/>
    <property type="evidence" value="ECO:0007669"/>
    <property type="project" value="UniProtKB-UniRule"/>
</dbReference>
<comment type="function">
    <text evidence="4">DNA-binding protein that induces severe bending of DNA. Required for DNA-binding by the FACT complex, a general chromatin factor that acts to reorganize nucleosomes. The FACT complex is involved in multiple processes that require DNA as a template such as mRNA elongation, DNA replication and DNA repair. Also augments the fidelity of transcription by RNA polymerase III independently of any role in the FACT complex.</text>
</comment>
<reference evidence="9 10" key="1">
    <citation type="submission" date="2017-06" db="EMBL/GenBank/DDBJ databases">
        <title>Comparative genomic analysis of Ambrosia Fusariam Clade fungi.</title>
        <authorList>
            <person name="Stajich J.E."/>
            <person name="Carrillo J."/>
            <person name="Kijimoto T."/>
            <person name="Eskalen A."/>
            <person name="O'Donnell K."/>
            <person name="Kasson M."/>
        </authorList>
    </citation>
    <scope>NUCLEOTIDE SEQUENCE [LARGE SCALE GENOMIC DNA]</scope>
    <source>
        <strain evidence="9 10">UCR1854</strain>
    </source>
</reference>
<dbReference type="Proteomes" id="UP000287124">
    <property type="component" value="Unassembled WGS sequence"/>
</dbReference>
<keyword evidence="1 6" id="KW-0238">DNA-binding</keyword>
<feature type="DNA-binding region" description="HMG box" evidence="6">
    <location>
        <begin position="192"/>
        <end position="260"/>
    </location>
</feature>
<organism evidence="9 10">
    <name type="scientific">Fusarium euwallaceae</name>
    <dbReference type="NCBI Taxonomy" id="1147111"/>
    <lineage>
        <taxon>Eukaryota</taxon>
        <taxon>Fungi</taxon>
        <taxon>Dikarya</taxon>
        <taxon>Ascomycota</taxon>
        <taxon>Pezizomycotina</taxon>
        <taxon>Sordariomycetes</taxon>
        <taxon>Hypocreomycetidae</taxon>
        <taxon>Hypocreales</taxon>
        <taxon>Nectriaceae</taxon>
        <taxon>Fusarium</taxon>
        <taxon>Fusarium solani species complex</taxon>
    </lineage>
</organism>
<dbReference type="CDD" id="cd01390">
    <property type="entry name" value="HMG-box_NHP6-like"/>
    <property type="match status" value="1"/>
</dbReference>
<sequence length="269" mass="29986">MKDSGLREVEVEGLGSGGGRQRMRAAAGHGYGITQRTRWTELVDWARTRLSGGRAGRRRQREQTESEKESGGGEAQSVVKGDQSGQRQRGLRVPVEVPSAPPKMALGPGCLGLPPYIFLPLFSPIQSLTQNPLHTRVSLYSSTLDTFLCSRHHHHPLVPKFFSKNTSKMPKADAGKRGKVQKKRGKKDPNAPKRGLSAYMFFANEQRENVREENPGISFGQVGKLLGERWKALNEKQRAPYEAKAAADKKRYEDEKQAYNADQEEEESS</sequence>
<feature type="region of interest" description="Disordered" evidence="7">
    <location>
        <begin position="237"/>
        <end position="269"/>
    </location>
</feature>
<dbReference type="Gene3D" id="1.10.30.10">
    <property type="entry name" value="High mobility group box domain"/>
    <property type="match status" value="1"/>
</dbReference>
<feature type="region of interest" description="Disordered" evidence="7">
    <location>
        <begin position="1"/>
        <end position="31"/>
    </location>
</feature>
<name>A0A430L0S7_9HYPO</name>
<evidence type="ECO:0000256" key="1">
    <source>
        <dbReference type="ARBA" id="ARBA00023125"/>
    </source>
</evidence>
<dbReference type="SMART" id="SM00398">
    <property type="entry name" value="HMG"/>
    <property type="match status" value="1"/>
</dbReference>
<feature type="compositionally biased region" description="Basic and acidic residues" evidence="7">
    <location>
        <begin position="237"/>
        <end position="257"/>
    </location>
</feature>
<feature type="compositionally biased region" description="Basic residues" evidence="7">
    <location>
        <begin position="177"/>
        <end position="186"/>
    </location>
</feature>
<dbReference type="PRINTS" id="PR00886">
    <property type="entry name" value="HIGHMOBLTY12"/>
</dbReference>
<dbReference type="EMBL" id="MIKF01000598">
    <property type="protein sequence ID" value="RTE69309.1"/>
    <property type="molecule type" value="Genomic_DNA"/>
</dbReference>
<feature type="region of interest" description="Disordered" evidence="7">
    <location>
        <begin position="160"/>
        <end position="196"/>
    </location>
</feature>
<dbReference type="AlphaFoldDB" id="A0A430L0S7"/>
<dbReference type="SUPFAM" id="SSF47095">
    <property type="entry name" value="HMG-box"/>
    <property type="match status" value="1"/>
</dbReference>
<feature type="compositionally biased region" description="Basic and acidic residues" evidence="7">
    <location>
        <begin position="1"/>
        <end position="10"/>
    </location>
</feature>
<evidence type="ECO:0000256" key="2">
    <source>
        <dbReference type="ARBA" id="ARBA00023242"/>
    </source>
</evidence>
<comment type="similarity">
    <text evidence="3">Belongs to the NHP6 family.</text>
</comment>
<dbReference type="Pfam" id="PF00505">
    <property type="entry name" value="HMG_box"/>
    <property type="match status" value="1"/>
</dbReference>
<dbReference type="PANTHER" id="PTHR48112">
    <property type="entry name" value="HIGH MOBILITY GROUP PROTEIN DSP1"/>
    <property type="match status" value="1"/>
</dbReference>
<evidence type="ECO:0000256" key="5">
    <source>
        <dbReference type="ARBA" id="ARBA00067275"/>
    </source>
</evidence>
<protein>
    <recommendedName>
        <fullName evidence="5">Non-histone chromosomal protein 6</fullName>
    </recommendedName>
</protein>
<dbReference type="InterPro" id="IPR009071">
    <property type="entry name" value="HMG_box_dom"/>
</dbReference>
<dbReference type="PROSITE" id="PS50118">
    <property type="entry name" value="HMG_BOX_2"/>
    <property type="match status" value="1"/>
</dbReference>
<feature type="domain" description="HMG box" evidence="8">
    <location>
        <begin position="192"/>
        <end position="260"/>
    </location>
</feature>
<keyword evidence="10" id="KW-1185">Reference proteome</keyword>
<evidence type="ECO:0000313" key="10">
    <source>
        <dbReference type="Proteomes" id="UP000287124"/>
    </source>
</evidence>
<evidence type="ECO:0000256" key="7">
    <source>
        <dbReference type="SAM" id="MobiDB-lite"/>
    </source>
</evidence>
<evidence type="ECO:0000259" key="8">
    <source>
        <dbReference type="PROSITE" id="PS50118"/>
    </source>
</evidence>
<comment type="caution">
    <text evidence="9">The sequence shown here is derived from an EMBL/GenBank/DDBJ whole genome shotgun (WGS) entry which is preliminary data.</text>
</comment>
<feature type="region of interest" description="Disordered" evidence="7">
    <location>
        <begin position="50"/>
        <end position="93"/>
    </location>
</feature>
<proteinExistence type="inferred from homology"/>